<comment type="caution">
    <text evidence="2">The sequence shown here is derived from an EMBL/GenBank/DDBJ whole genome shotgun (WGS) entry which is preliminary data.</text>
</comment>
<keyword evidence="1" id="KW-1133">Transmembrane helix</keyword>
<gene>
    <name evidence="2" type="ORF">A2Y67_02295</name>
</gene>
<dbReference type="EMBL" id="MHIA01000032">
    <property type="protein sequence ID" value="OGY41264.1"/>
    <property type="molecule type" value="Genomic_DNA"/>
</dbReference>
<dbReference type="InterPro" id="IPR043993">
    <property type="entry name" value="T4SS_pilin"/>
</dbReference>
<dbReference type="AlphaFoldDB" id="A0A1G1XMX6"/>
<reference evidence="2 3" key="1">
    <citation type="journal article" date="2016" name="Nat. Commun.">
        <title>Thousands of microbial genomes shed light on interconnected biogeochemical processes in an aquifer system.</title>
        <authorList>
            <person name="Anantharaman K."/>
            <person name="Brown C.T."/>
            <person name="Hug L.A."/>
            <person name="Sharon I."/>
            <person name="Castelle C.J."/>
            <person name="Probst A.J."/>
            <person name="Thomas B.C."/>
            <person name="Singh A."/>
            <person name="Wilkins M.J."/>
            <person name="Karaoz U."/>
            <person name="Brodie E.L."/>
            <person name="Williams K.H."/>
            <person name="Hubbard S.S."/>
            <person name="Banfield J.F."/>
        </authorList>
    </citation>
    <scope>NUCLEOTIDE SEQUENCE [LARGE SCALE GENOMIC DNA]</scope>
</reference>
<keyword evidence="1" id="KW-0812">Transmembrane</keyword>
<feature type="transmembrane region" description="Helical" evidence="1">
    <location>
        <begin position="90"/>
        <end position="112"/>
    </location>
</feature>
<evidence type="ECO:0000313" key="2">
    <source>
        <dbReference type="EMBL" id="OGY41264.1"/>
    </source>
</evidence>
<dbReference type="Proteomes" id="UP000176260">
    <property type="component" value="Unassembled WGS sequence"/>
</dbReference>
<accession>A0A1G1XMX6</accession>
<protein>
    <submittedName>
        <fullName evidence="2">Uncharacterized protein</fullName>
    </submittedName>
</protein>
<dbReference type="Pfam" id="PF18895">
    <property type="entry name" value="T4SS_pilin"/>
    <property type="match status" value="1"/>
</dbReference>
<evidence type="ECO:0000256" key="1">
    <source>
        <dbReference type="SAM" id="Phobius"/>
    </source>
</evidence>
<keyword evidence="1" id="KW-0472">Membrane</keyword>
<name>A0A1G1XMX6_9BACT</name>
<sequence length="134" mass="14404">MKKNILVLMGLILIIFIFQFINYLFPPALAITLNEPLPKEAKIAEHVIAPIIRLILTITGSAALVMFVYGGFILITSGGTSNLIQKGKNILIWAVIGLLFVMWAGVIANWIITGLSQGKLPSGVPTLPPTTPGP</sequence>
<evidence type="ECO:0000313" key="3">
    <source>
        <dbReference type="Proteomes" id="UP000176260"/>
    </source>
</evidence>
<proteinExistence type="predicted"/>
<organism evidence="2 3">
    <name type="scientific">Candidatus Buchananbacteria bacterium RBG_13_39_9</name>
    <dbReference type="NCBI Taxonomy" id="1797531"/>
    <lineage>
        <taxon>Bacteria</taxon>
        <taxon>Candidatus Buchananiibacteriota</taxon>
    </lineage>
</organism>
<feature type="transmembrane region" description="Helical" evidence="1">
    <location>
        <begin position="54"/>
        <end position="78"/>
    </location>
</feature>